<dbReference type="Pfam" id="PF23339">
    <property type="entry name" value="PTHB1_CtH"/>
    <property type="match status" value="1"/>
</dbReference>
<dbReference type="VEuPathDB" id="TriTrypDB:C4B63_17g116"/>
<dbReference type="VEuPathDB" id="TriTrypDB:TcCLB.506871.40"/>
<dbReference type="InterPro" id="IPR026511">
    <property type="entry name" value="PTHB1"/>
</dbReference>
<evidence type="ECO:0000259" key="3">
    <source>
        <dbReference type="Pfam" id="PF23337"/>
    </source>
</evidence>
<dbReference type="GO" id="GO:0034464">
    <property type="term" value="C:BBSome"/>
    <property type="evidence" value="ECO:0007669"/>
    <property type="project" value="InterPro"/>
</dbReference>
<dbReference type="VEuPathDB" id="TriTrypDB:C3747_12g110"/>
<name>A0A2V2VLG3_TRYCR</name>
<dbReference type="Proteomes" id="UP000246121">
    <property type="component" value="Unassembled WGS sequence"/>
</dbReference>
<feature type="domain" description="PTHB1 N-terminal" evidence="1">
    <location>
        <begin position="3"/>
        <end position="381"/>
    </location>
</feature>
<dbReference type="EMBL" id="PRFA01000017">
    <property type="protein sequence ID" value="PWU96994.1"/>
    <property type="molecule type" value="Genomic_DNA"/>
</dbReference>
<accession>A0A2V2VLG3</accession>
<dbReference type="VEuPathDB" id="TriTrypDB:BCY84_18388"/>
<feature type="domain" description="PTHB1 GAE" evidence="2">
    <location>
        <begin position="460"/>
        <end position="525"/>
    </location>
</feature>
<feature type="domain" description="PTHB1 C-terminal helix bundle" evidence="5">
    <location>
        <begin position="755"/>
        <end position="824"/>
    </location>
</feature>
<dbReference type="InterPro" id="IPR055364">
    <property type="entry name" value="PTHB1_CtH_dom"/>
</dbReference>
<comment type="caution">
    <text evidence="6">The sequence shown here is derived from an EMBL/GenBank/DDBJ whole genome shotgun (WGS) entry which is preliminary data.</text>
</comment>
<dbReference type="VEuPathDB" id="TriTrypDB:ECC02_003780"/>
<dbReference type="Pfam" id="PF23338">
    <property type="entry name" value="PTHB1_hp"/>
    <property type="match status" value="1"/>
</dbReference>
<dbReference type="VEuPathDB" id="TriTrypDB:Tc_MARK_2925"/>
<evidence type="ECO:0000259" key="2">
    <source>
        <dbReference type="Pfam" id="PF14728"/>
    </source>
</evidence>
<evidence type="ECO:0000259" key="4">
    <source>
        <dbReference type="Pfam" id="PF23338"/>
    </source>
</evidence>
<feature type="domain" description="PTHB1 hairpin" evidence="4">
    <location>
        <begin position="645"/>
        <end position="743"/>
    </location>
</feature>
<dbReference type="PANTHER" id="PTHR20991:SF0">
    <property type="entry name" value="PROTEIN PTHB1"/>
    <property type="match status" value="1"/>
</dbReference>
<dbReference type="PANTHER" id="PTHR20991">
    <property type="entry name" value="PARATHYROID HORMONE-RESPONSIVE B1 GENE"/>
    <property type="match status" value="1"/>
</dbReference>
<evidence type="ECO:0000259" key="1">
    <source>
        <dbReference type="Pfam" id="PF14727"/>
    </source>
</evidence>
<evidence type="ECO:0000313" key="6">
    <source>
        <dbReference type="EMBL" id="PWU96994.1"/>
    </source>
</evidence>
<dbReference type="InterPro" id="IPR055362">
    <property type="entry name" value="PTHB1_pf_dom"/>
</dbReference>
<feature type="domain" description="PTHB1 platform" evidence="3">
    <location>
        <begin position="540"/>
        <end position="637"/>
    </location>
</feature>
<dbReference type="GO" id="GO:0016020">
    <property type="term" value="C:membrane"/>
    <property type="evidence" value="ECO:0007669"/>
    <property type="project" value="TreeGrafter"/>
</dbReference>
<dbReference type="VEuPathDB" id="TriTrypDB:TcBrA4_0104150"/>
<evidence type="ECO:0000259" key="5">
    <source>
        <dbReference type="Pfam" id="PF23339"/>
    </source>
</evidence>
<dbReference type="AlphaFoldDB" id="A0A2V2VLG3"/>
<proteinExistence type="predicted"/>
<dbReference type="Pfam" id="PF14728">
    <property type="entry name" value="PTHB1_GAE"/>
    <property type="match status" value="1"/>
</dbReference>
<dbReference type="VEuPathDB" id="TriTrypDB:TcG_00247"/>
<gene>
    <name evidence="6" type="ORF">C4B63_17g116</name>
</gene>
<dbReference type="VEuPathDB" id="TriTrypDB:TcCL_ESM01862"/>
<sequence length="834" mass="92909">MGSLFKLRDHWYSSYRGEEFSHFSALTLGNADNNPDAEDKIIFGSFSGTLRVLRPTKKGAAQPDDTLIEKDFGAPILQVACRPLEPVSGGQPKNLIVILFPKRLVLARLLRERDKEKENENTDDFLSALYRFTIHYEVCLASASYNFTCGNFGRASHEMVCVQSMDGQITVVNHNTVVLQCFLPRSQFLLPGCFLYCSQRDYFLTNNSAMNLMCYSFATLVSNRIKPEVYMETNENGVSKTCGETISPSWTFLLGEDAVGIEVCRHTRGLSAEDADIVVLCHYSLFVLRLSGELRFSKRLDVESLCLTSYLVPNANACNLLIGTVNGSVNVYSDASLDWSAKMATDAPLCLAVGEFFKTRGMIVSLSTEGTVSINYLGTDPEEKPIQPLESKETDYVEMERELRQTLHAIKLAGGSEKSSAKENATVEGILRVEWGIPPTEVEDREAAVNVSLILSNTSPTDPVREVKIAVNVAQPIRVNILQHELKKISPNQVEHVSFRFDAQNNKDMIIPSSLEARAVVIYVCKGSLTCTVSATVRLPLTLVARPTPPVKSMNFVLQLNTNKDVAPSLFDLFPDMAYSVDITANMLSIQYVNGEDATVLASKNGCRFRFQASTMEALWILAEELHRRLSAYYDFKIQFSLQDPIPLESYYSVIDTHLAVRNEMIEAKEALSRAAQMFCAVQKRLLLLFRERNPTPVGMVDVLLEESYAEIQRCADCVSAAKPRQKQAASMLSCCSRLILMQLFIKCQETFKNPDMISLLESIFTCAIDEDADVSWEELTDATLGHILQLSKAEGDLTAAHGPVPLKVISDRLKKRISALFDRMIDGSQIGLF</sequence>
<dbReference type="GO" id="GO:0060271">
    <property type="term" value="P:cilium assembly"/>
    <property type="evidence" value="ECO:0007669"/>
    <property type="project" value="TreeGrafter"/>
</dbReference>
<evidence type="ECO:0000313" key="7">
    <source>
        <dbReference type="Proteomes" id="UP000246121"/>
    </source>
</evidence>
<dbReference type="VEuPathDB" id="TriTrypDB:TCDM_04451"/>
<reference evidence="6 7" key="1">
    <citation type="journal article" date="2018" name="Microb. Genom.">
        <title>Expanding an expanded genome: long-read sequencing of Trypanosoma cruzi.</title>
        <authorList>
            <person name="Berna L."/>
            <person name="Rodriguez M."/>
            <person name="Chiribao M.L."/>
            <person name="Parodi-Talice A."/>
            <person name="Pita S."/>
            <person name="Rijo G."/>
            <person name="Alvarez-Valin F."/>
            <person name="Robello C."/>
        </authorList>
    </citation>
    <scope>NUCLEOTIDE SEQUENCE [LARGE SCALE GENOMIC DNA]</scope>
    <source>
        <strain evidence="6 7">Dm28c</strain>
    </source>
</reference>
<dbReference type="InterPro" id="IPR028073">
    <property type="entry name" value="PHTB1_N_dom"/>
</dbReference>
<dbReference type="VEuPathDB" id="TriTrypDB:TcCLB.507507.30"/>
<dbReference type="Pfam" id="PF23337">
    <property type="entry name" value="PTHB1_pf"/>
    <property type="match status" value="1"/>
</dbReference>
<dbReference type="VEuPathDB" id="TriTrypDB:TcYC6_0053070"/>
<dbReference type="InterPro" id="IPR055363">
    <property type="entry name" value="PTHB1_hp_dom"/>
</dbReference>
<dbReference type="Pfam" id="PF14727">
    <property type="entry name" value="PHTB1_N"/>
    <property type="match status" value="1"/>
</dbReference>
<dbReference type="VEuPathDB" id="TriTrypDB:TCSYLVIO_004179"/>
<dbReference type="InterPro" id="IPR028074">
    <property type="entry name" value="PHTB1_GAE_dom"/>
</dbReference>
<organism evidence="6 7">
    <name type="scientific">Trypanosoma cruzi</name>
    <dbReference type="NCBI Taxonomy" id="5693"/>
    <lineage>
        <taxon>Eukaryota</taxon>
        <taxon>Discoba</taxon>
        <taxon>Euglenozoa</taxon>
        <taxon>Kinetoplastea</taxon>
        <taxon>Metakinetoplastina</taxon>
        <taxon>Trypanosomatida</taxon>
        <taxon>Trypanosomatidae</taxon>
        <taxon>Trypanosoma</taxon>
        <taxon>Schizotrypanum</taxon>
    </lineage>
</organism>
<protein>
    <submittedName>
        <fullName evidence="6">Bardet-Biedl syndrome 9 protein</fullName>
    </submittedName>
</protein>